<evidence type="ECO:0000256" key="2">
    <source>
        <dbReference type="ARBA" id="ARBA00022801"/>
    </source>
</evidence>
<evidence type="ECO:0000256" key="1">
    <source>
        <dbReference type="ARBA" id="ARBA00022722"/>
    </source>
</evidence>
<dbReference type="InterPro" id="IPR051132">
    <property type="entry name" value="3-5_Exonuclease_domain"/>
</dbReference>
<dbReference type="InterPro" id="IPR012337">
    <property type="entry name" value="RNaseH-like_sf"/>
</dbReference>
<dbReference type="Gene3D" id="3.30.420.10">
    <property type="entry name" value="Ribonuclease H-like superfamily/Ribonuclease H"/>
    <property type="match status" value="1"/>
</dbReference>
<dbReference type="InterPro" id="IPR002562">
    <property type="entry name" value="3'-5'_exonuclease_dom"/>
</dbReference>
<dbReference type="GO" id="GO:0003676">
    <property type="term" value="F:nucleic acid binding"/>
    <property type="evidence" value="ECO:0007669"/>
    <property type="project" value="InterPro"/>
</dbReference>
<dbReference type="EMBL" id="CACVBM020001607">
    <property type="protein sequence ID" value="CAA7055778.1"/>
    <property type="molecule type" value="Genomic_DNA"/>
</dbReference>
<feature type="domain" description="3'-5' exonuclease" evidence="3">
    <location>
        <begin position="24"/>
        <end position="213"/>
    </location>
</feature>
<accession>A0A6D2KUM6</accession>
<dbReference type="Proteomes" id="UP000467841">
    <property type="component" value="Unassembled WGS sequence"/>
</dbReference>
<dbReference type="GO" id="GO:0005634">
    <property type="term" value="C:nucleus"/>
    <property type="evidence" value="ECO:0007669"/>
    <property type="project" value="TreeGrafter"/>
</dbReference>
<dbReference type="GO" id="GO:0006139">
    <property type="term" value="P:nucleobase-containing compound metabolic process"/>
    <property type="evidence" value="ECO:0007669"/>
    <property type="project" value="InterPro"/>
</dbReference>
<dbReference type="AlphaFoldDB" id="A0A6D2KUM6"/>
<dbReference type="FunFam" id="3.30.420.10:FF:000149">
    <property type="entry name" value="Polynucleotidyl transferase, ribonuclease H-like superfamily protein"/>
    <property type="match status" value="1"/>
</dbReference>
<sequence>MSPTIRDAACNNTHQEYFIDFFGDNLIVTVTSTPSVIRKWIRNVIFNHRRSPSYHPLVVGVGVQWTPESCYHSPAETLQLCVGKRCIIIQLSHCGRVPDVLRSFLTSQETTFVGVWNSQDARKLEQCRHQLEIGQLLDVRGYVEDSEGESLSGCSFEEIVEACIGYEGVRLDPMISMSDWSVDDLDPDQILQVSTEAYVCFKLGVWARLWQQD</sequence>
<dbReference type="CDD" id="cd06141">
    <property type="entry name" value="WRN_exo"/>
    <property type="match status" value="1"/>
</dbReference>
<comment type="caution">
    <text evidence="4">The sequence shown here is derived from an EMBL/GenBank/DDBJ whole genome shotgun (WGS) entry which is preliminary data.</text>
</comment>
<keyword evidence="1" id="KW-0540">Nuclease</keyword>
<reference evidence="4" key="1">
    <citation type="submission" date="2020-01" db="EMBL/GenBank/DDBJ databases">
        <authorList>
            <person name="Mishra B."/>
        </authorList>
    </citation>
    <scope>NUCLEOTIDE SEQUENCE [LARGE SCALE GENOMIC DNA]</scope>
</reference>
<dbReference type="SUPFAM" id="SSF53098">
    <property type="entry name" value="Ribonuclease H-like"/>
    <property type="match status" value="1"/>
</dbReference>
<dbReference type="PANTHER" id="PTHR13620">
    <property type="entry name" value="3-5 EXONUCLEASE"/>
    <property type="match status" value="1"/>
</dbReference>
<dbReference type="SMART" id="SM00474">
    <property type="entry name" value="35EXOc"/>
    <property type="match status" value="1"/>
</dbReference>
<dbReference type="InterPro" id="IPR036397">
    <property type="entry name" value="RNaseH_sf"/>
</dbReference>
<dbReference type="GO" id="GO:0008408">
    <property type="term" value="F:3'-5' exonuclease activity"/>
    <property type="evidence" value="ECO:0007669"/>
    <property type="project" value="InterPro"/>
</dbReference>
<dbReference type="PANTHER" id="PTHR13620:SF59">
    <property type="entry name" value="POLYNUCLEOTIDYL TRANSFERASE, RIBONUCLEASE H-LIKE SUPERFAMILY PROTEIN"/>
    <property type="match status" value="1"/>
</dbReference>
<proteinExistence type="predicted"/>
<gene>
    <name evidence="4" type="ORF">MERR_LOCUS43014</name>
</gene>
<evidence type="ECO:0000313" key="5">
    <source>
        <dbReference type="Proteomes" id="UP000467841"/>
    </source>
</evidence>
<dbReference type="OrthoDB" id="10261556at2759"/>
<dbReference type="GO" id="GO:0005737">
    <property type="term" value="C:cytoplasm"/>
    <property type="evidence" value="ECO:0007669"/>
    <property type="project" value="TreeGrafter"/>
</dbReference>
<evidence type="ECO:0000313" key="4">
    <source>
        <dbReference type="EMBL" id="CAA7055778.1"/>
    </source>
</evidence>
<protein>
    <recommendedName>
        <fullName evidence="3">3'-5' exonuclease domain-containing protein</fullName>
    </recommendedName>
</protein>
<evidence type="ECO:0000259" key="3">
    <source>
        <dbReference type="SMART" id="SM00474"/>
    </source>
</evidence>
<name>A0A6D2KUM6_9BRAS</name>
<keyword evidence="2" id="KW-0378">Hydrolase</keyword>
<keyword evidence="5" id="KW-1185">Reference proteome</keyword>
<organism evidence="4 5">
    <name type="scientific">Microthlaspi erraticum</name>
    <dbReference type="NCBI Taxonomy" id="1685480"/>
    <lineage>
        <taxon>Eukaryota</taxon>
        <taxon>Viridiplantae</taxon>
        <taxon>Streptophyta</taxon>
        <taxon>Embryophyta</taxon>
        <taxon>Tracheophyta</taxon>
        <taxon>Spermatophyta</taxon>
        <taxon>Magnoliopsida</taxon>
        <taxon>eudicotyledons</taxon>
        <taxon>Gunneridae</taxon>
        <taxon>Pentapetalae</taxon>
        <taxon>rosids</taxon>
        <taxon>malvids</taxon>
        <taxon>Brassicales</taxon>
        <taxon>Brassicaceae</taxon>
        <taxon>Coluteocarpeae</taxon>
        <taxon>Microthlaspi</taxon>
    </lineage>
</organism>